<dbReference type="Gene3D" id="2.30.110.10">
    <property type="entry name" value="Electron Transport, Fmn-binding Protein, Chain A"/>
    <property type="match status" value="1"/>
</dbReference>
<protein>
    <submittedName>
        <fullName evidence="3">PPOX class probable F420-dependent enzyme</fullName>
    </submittedName>
</protein>
<sequence>MDGADVHLEETVPDDRTQQALTDLIAGRSMGVLATIKRDGRPQMSTVVYSFDRDAGLIRVSVTEGRAKTANLRRDPRASFHVSSEDGWAYAVVEGRAELTPPGTEPDDATVEELVGLYRALRGEHPDWAEYRQAMVDEGRLVLRLHVERVYGMPPRG</sequence>
<accession>A0A1C4WEA9</accession>
<dbReference type="GO" id="GO:0005829">
    <property type="term" value="C:cytosol"/>
    <property type="evidence" value="ECO:0007669"/>
    <property type="project" value="TreeGrafter"/>
</dbReference>
<organism evidence="3 4">
    <name type="scientific">Micromonospora chokoriensis</name>
    <dbReference type="NCBI Taxonomy" id="356851"/>
    <lineage>
        <taxon>Bacteria</taxon>
        <taxon>Bacillati</taxon>
        <taxon>Actinomycetota</taxon>
        <taxon>Actinomycetes</taxon>
        <taxon>Micromonosporales</taxon>
        <taxon>Micromonosporaceae</taxon>
        <taxon>Micromonospora</taxon>
    </lineage>
</organism>
<evidence type="ECO:0000256" key="1">
    <source>
        <dbReference type="ARBA" id="ARBA00023002"/>
    </source>
</evidence>
<evidence type="ECO:0000313" key="4">
    <source>
        <dbReference type="Proteomes" id="UP000198224"/>
    </source>
</evidence>
<evidence type="ECO:0000313" key="3">
    <source>
        <dbReference type="EMBL" id="SCE94555.1"/>
    </source>
</evidence>
<dbReference type="InterPro" id="IPR019920">
    <property type="entry name" value="F420-binding_dom_put"/>
</dbReference>
<dbReference type="Proteomes" id="UP000198224">
    <property type="component" value="Chromosome I"/>
</dbReference>
<dbReference type="NCBIfam" id="TIGR03618">
    <property type="entry name" value="Rv1155_F420"/>
    <property type="match status" value="1"/>
</dbReference>
<dbReference type="RefSeq" id="WP_088987961.1">
    <property type="nucleotide sequence ID" value="NZ_LT607409.1"/>
</dbReference>
<gene>
    <name evidence="3" type="ORF">GA0070612_2393</name>
</gene>
<reference evidence="4" key="1">
    <citation type="submission" date="2016-06" db="EMBL/GenBank/DDBJ databases">
        <authorList>
            <person name="Varghese N."/>
            <person name="Submissions Spin"/>
        </authorList>
    </citation>
    <scope>NUCLEOTIDE SEQUENCE [LARGE SCALE GENOMIC DNA]</scope>
    <source>
        <strain evidence="4">DSM 45160</strain>
    </source>
</reference>
<name>A0A1C4WEA9_9ACTN</name>
<keyword evidence="1" id="KW-0560">Oxidoreductase</keyword>
<dbReference type="SUPFAM" id="SSF50475">
    <property type="entry name" value="FMN-binding split barrel"/>
    <property type="match status" value="1"/>
</dbReference>
<dbReference type="InterPro" id="IPR012349">
    <property type="entry name" value="Split_barrel_FMN-bd"/>
</dbReference>
<evidence type="ECO:0000259" key="2">
    <source>
        <dbReference type="Pfam" id="PF01243"/>
    </source>
</evidence>
<dbReference type="InterPro" id="IPR011576">
    <property type="entry name" value="Pyridox_Oxase_N"/>
</dbReference>
<dbReference type="GO" id="GO:0016627">
    <property type="term" value="F:oxidoreductase activity, acting on the CH-CH group of donors"/>
    <property type="evidence" value="ECO:0007669"/>
    <property type="project" value="TreeGrafter"/>
</dbReference>
<feature type="domain" description="Pyridoxamine 5'-phosphate oxidase N-terminal" evidence="2">
    <location>
        <begin position="19"/>
        <end position="152"/>
    </location>
</feature>
<keyword evidence="4" id="KW-1185">Reference proteome</keyword>
<dbReference type="GO" id="GO:0070967">
    <property type="term" value="F:coenzyme F420 binding"/>
    <property type="evidence" value="ECO:0007669"/>
    <property type="project" value="TreeGrafter"/>
</dbReference>
<dbReference type="Pfam" id="PF01243">
    <property type="entry name" value="PNPOx_N"/>
    <property type="match status" value="1"/>
</dbReference>
<dbReference type="PANTHER" id="PTHR35176:SF2">
    <property type="entry name" value="F420H(2)-DEPENDENT REDUCTASE RV1155"/>
    <property type="match status" value="1"/>
</dbReference>
<dbReference type="PANTHER" id="PTHR35176">
    <property type="entry name" value="HEME OXYGENASE HI_0854-RELATED"/>
    <property type="match status" value="1"/>
</dbReference>
<dbReference type="AlphaFoldDB" id="A0A1C4WEA9"/>
<dbReference type="EMBL" id="LT607409">
    <property type="protein sequence ID" value="SCE94555.1"/>
    <property type="molecule type" value="Genomic_DNA"/>
</dbReference>
<dbReference type="InterPro" id="IPR052019">
    <property type="entry name" value="F420H2_bilvrd_red/Heme_oxyg"/>
</dbReference>
<proteinExistence type="predicted"/>